<keyword evidence="1" id="KW-0472">Membrane</keyword>
<evidence type="ECO:0000313" key="4">
    <source>
        <dbReference type="EMBL" id="SJZ36645.1"/>
    </source>
</evidence>
<evidence type="ECO:0000313" key="5">
    <source>
        <dbReference type="Proteomes" id="UP000190657"/>
    </source>
</evidence>
<dbReference type="OrthoDB" id="1955294at2"/>
<dbReference type="InterPro" id="IPR058709">
    <property type="entry name" value="BSH_RND-rel"/>
</dbReference>
<dbReference type="STRING" id="290054.SAMN02745114_00259"/>
<reference evidence="4 5" key="1">
    <citation type="submission" date="2017-02" db="EMBL/GenBank/DDBJ databases">
        <authorList>
            <person name="Peterson S.W."/>
        </authorList>
    </citation>
    <scope>NUCLEOTIDE SEQUENCE [LARGE SCALE GENOMIC DNA]</scope>
    <source>
        <strain evidence="4 5">ATCC 51222</strain>
    </source>
</reference>
<name>A0A1T4K2U4_9FIRM</name>
<evidence type="ECO:0000259" key="2">
    <source>
        <dbReference type="Pfam" id="PF26011"/>
    </source>
</evidence>
<dbReference type="InterPro" id="IPR058729">
    <property type="entry name" value="Beta-barrel_RND-rel"/>
</dbReference>
<dbReference type="EMBL" id="FUWW01000002">
    <property type="protein sequence ID" value="SJZ36645.1"/>
    <property type="molecule type" value="Genomic_DNA"/>
</dbReference>
<keyword evidence="1" id="KW-1133">Transmembrane helix</keyword>
<keyword evidence="1" id="KW-0812">Transmembrane</keyword>
<dbReference type="RefSeq" id="WP_078767760.1">
    <property type="nucleotide sequence ID" value="NZ_FUWW01000002.1"/>
</dbReference>
<sequence>MKKQSYNVNKSNVLIISVIVLIVLFVVIQFYKVTHIELKTQTATISTVYDKVSSEALFIRDESVVEKSPSGVTVACFQDGDKINVNGNVAMQFSSSKAAANYSKYAELTKQIKYYQTLEAQTVGQSADLETINEDIEQKVINYADGLAKNRIGDTAEDLDSVLVRRQLIIGEDVNLLSIIENLRDQRNNYQSYSKPDRYIKTDKSGVFSSYTDGYENLIDYSKVEETTIDGFKSALKAVDKAQNVSNNIGKLVTSYTWYVQTLVSADTVKNLENGDYVNIVLKDDTSKSFKAEIVNGAEIALGQKETLLVLKLNEMDADIAKLRKAEIEIRRNTYEGIKVPSEALHVLDGKKGVYVLIASQVKFREVNVIYSDDDYVLAEYDESNEKSIHLYDKIITQGKDLKDGKVYT</sequence>
<accession>A0A1T4K2U4</accession>
<feature type="transmembrane region" description="Helical" evidence="1">
    <location>
        <begin position="12"/>
        <end position="31"/>
    </location>
</feature>
<feature type="domain" description="RND related beta-barrel" evidence="2">
    <location>
        <begin position="258"/>
        <end position="331"/>
    </location>
</feature>
<organism evidence="4 5">
    <name type="scientific">Eubacterium coprostanoligenes</name>
    <dbReference type="NCBI Taxonomy" id="290054"/>
    <lineage>
        <taxon>Bacteria</taxon>
        <taxon>Bacillati</taxon>
        <taxon>Bacillota</taxon>
        <taxon>Clostridia</taxon>
        <taxon>Eubacteriales</taxon>
        <taxon>Eubacteriaceae</taxon>
        <taxon>Eubacterium</taxon>
    </lineage>
</organism>
<dbReference type="Proteomes" id="UP000190657">
    <property type="component" value="Unassembled WGS sequence"/>
</dbReference>
<dbReference type="Pfam" id="PF26011">
    <property type="entry name" value="Beta-barrel_RND_rel"/>
    <property type="match status" value="1"/>
</dbReference>
<dbReference type="AlphaFoldDB" id="A0A1T4K2U4"/>
<dbReference type="Pfam" id="PF26018">
    <property type="entry name" value="BSH_RND_rel"/>
    <property type="match status" value="1"/>
</dbReference>
<evidence type="ECO:0000259" key="3">
    <source>
        <dbReference type="Pfam" id="PF26018"/>
    </source>
</evidence>
<keyword evidence="5" id="KW-1185">Reference proteome</keyword>
<feature type="domain" description="RND related barrel-sandwich hybrid" evidence="3">
    <location>
        <begin position="62"/>
        <end position="253"/>
    </location>
</feature>
<protein>
    <submittedName>
        <fullName evidence="4">Putative membrane fusion protein</fullName>
    </submittedName>
</protein>
<proteinExistence type="predicted"/>
<evidence type="ECO:0000256" key="1">
    <source>
        <dbReference type="SAM" id="Phobius"/>
    </source>
</evidence>
<gene>
    <name evidence="4" type="ORF">SAMN02745114_00259</name>
</gene>